<evidence type="ECO:0000256" key="10">
    <source>
        <dbReference type="ARBA" id="ARBA00023128"/>
    </source>
</evidence>
<dbReference type="Pfam" id="PF08442">
    <property type="entry name" value="ATP-grasp_2"/>
    <property type="match status" value="1"/>
</dbReference>
<comment type="similarity">
    <text evidence="14">Belongs to the succinate/malate CoA ligase beta subunit family.</text>
</comment>
<dbReference type="InterPro" id="IPR034723">
    <property type="entry name" value="Succ_CoA_betaA_euk"/>
</dbReference>
<comment type="function">
    <text evidence="12">GTP-specific succinyl-CoA synthetase functions in the citric acid cycle (TCA), coupling the hydrolysis of succinyl-CoA to the synthesis of GTP and thus represents the only step of substrate-level phosphorylation in the TCA. The beta subunit provides nucleotide specificity of the enzyme and binds the substrate succinate, while the binding sites for coenzyme A and phosphate are found in the alpha subunit.</text>
</comment>
<dbReference type="Pfam" id="PF00549">
    <property type="entry name" value="Ligase_CoA"/>
    <property type="match status" value="1"/>
</dbReference>
<dbReference type="GO" id="GO:0005524">
    <property type="term" value="F:ATP binding"/>
    <property type="evidence" value="ECO:0007669"/>
    <property type="project" value="UniProtKB-KW"/>
</dbReference>
<dbReference type="GO" id="GO:0042709">
    <property type="term" value="C:succinate-CoA ligase complex"/>
    <property type="evidence" value="ECO:0007669"/>
    <property type="project" value="TreeGrafter"/>
</dbReference>
<protein>
    <recommendedName>
        <fullName evidence="14">Succinate-CoA ligase subunit beta</fullName>
        <ecNumber evidence="14">6.2.1.-</ecNumber>
    </recommendedName>
</protein>
<keyword evidence="4 14" id="KW-0436">Ligase</keyword>
<evidence type="ECO:0000256" key="1">
    <source>
        <dbReference type="ARBA" id="ARBA00001946"/>
    </source>
</evidence>
<reference evidence="17" key="1">
    <citation type="submission" date="2020-11" db="EMBL/GenBank/DDBJ databases">
        <authorList>
            <person name="Tran Van P."/>
        </authorList>
    </citation>
    <scope>NUCLEOTIDE SEQUENCE</scope>
</reference>
<dbReference type="InterPro" id="IPR005809">
    <property type="entry name" value="Succ_CoA_ligase-like_bsu"/>
</dbReference>
<evidence type="ECO:0000256" key="3">
    <source>
        <dbReference type="ARBA" id="ARBA00022532"/>
    </source>
</evidence>
<dbReference type="GO" id="GO:0005739">
    <property type="term" value="C:mitochondrion"/>
    <property type="evidence" value="ECO:0007669"/>
    <property type="project" value="InterPro"/>
</dbReference>
<dbReference type="GO" id="GO:0006099">
    <property type="term" value="P:tricarboxylic acid cycle"/>
    <property type="evidence" value="ECO:0007669"/>
    <property type="project" value="UniProtKB-UniPathway"/>
</dbReference>
<comment type="subunit">
    <text evidence="13">Heterodimer of an alpha and a beta subunit. The beta subunit determines specificity for GTP.</text>
</comment>
<gene>
    <name evidence="17" type="ORF">CTOB1V02_LOCUS5164</name>
</gene>
<evidence type="ECO:0000256" key="12">
    <source>
        <dbReference type="ARBA" id="ARBA00053833"/>
    </source>
</evidence>
<dbReference type="GO" id="GO:0004776">
    <property type="term" value="F:succinate-CoA ligase (GDP-forming) activity"/>
    <property type="evidence" value="ECO:0007669"/>
    <property type="project" value="UniProtKB-EC"/>
</dbReference>
<dbReference type="FunFam" id="3.40.50.261:FF:000001">
    <property type="entry name" value="Succinate--CoA ligase [ADP-forming] subunit beta"/>
    <property type="match status" value="1"/>
</dbReference>
<evidence type="ECO:0000256" key="7">
    <source>
        <dbReference type="ARBA" id="ARBA00022840"/>
    </source>
</evidence>
<organism evidence="17">
    <name type="scientific">Cyprideis torosa</name>
    <dbReference type="NCBI Taxonomy" id="163714"/>
    <lineage>
        <taxon>Eukaryota</taxon>
        <taxon>Metazoa</taxon>
        <taxon>Ecdysozoa</taxon>
        <taxon>Arthropoda</taxon>
        <taxon>Crustacea</taxon>
        <taxon>Oligostraca</taxon>
        <taxon>Ostracoda</taxon>
        <taxon>Podocopa</taxon>
        <taxon>Podocopida</taxon>
        <taxon>Cytherocopina</taxon>
        <taxon>Cytheroidea</taxon>
        <taxon>Cytherideidae</taxon>
        <taxon>Cyprideis</taxon>
    </lineage>
</organism>
<evidence type="ECO:0000256" key="13">
    <source>
        <dbReference type="ARBA" id="ARBA00063570"/>
    </source>
</evidence>
<dbReference type="AlphaFoldDB" id="A0A7R8W947"/>
<keyword evidence="5" id="KW-0479">Metal-binding</keyword>
<keyword evidence="9" id="KW-0809">Transit peptide</keyword>
<accession>A0A7R8W947</accession>
<dbReference type="Gene3D" id="3.30.470.20">
    <property type="entry name" value="ATP-grasp fold, B domain"/>
    <property type="match status" value="1"/>
</dbReference>
<dbReference type="OrthoDB" id="1552at2759"/>
<dbReference type="InterPro" id="IPR016102">
    <property type="entry name" value="Succinyl-CoA_synth-like"/>
</dbReference>
<proteinExistence type="inferred from homology"/>
<dbReference type="InterPro" id="IPR005811">
    <property type="entry name" value="SUCC_ACL_C"/>
</dbReference>
<keyword evidence="6 14" id="KW-0547">Nucleotide-binding</keyword>
<dbReference type="InterPro" id="IPR013815">
    <property type="entry name" value="ATP_grasp_subdomain_1"/>
</dbReference>
<feature type="non-terminal residue" evidence="17">
    <location>
        <position position="1"/>
    </location>
</feature>
<evidence type="ECO:0000256" key="5">
    <source>
        <dbReference type="ARBA" id="ARBA00022723"/>
    </source>
</evidence>
<evidence type="ECO:0000256" key="11">
    <source>
        <dbReference type="ARBA" id="ARBA00052879"/>
    </source>
</evidence>
<comment type="pathway">
    <text evidence="2">Carbohydrate metabolism; tricarboxylic acid cycle; succinate from succinyl-CoA (ligase route): step 1/1.</text>
</comment>
<evidence type="ECO:0000313" key="17">
    <source>
        <dbReference type="EMBL" id="CAD7227256.1"/>
    </source>
</evidence>
<comment type="catalytic activity">
    <reaction evidence="11">
        <text>GTP + succinate + CoA = succinyl-CoA + GDP + phosphate</text>
        <dbReference type="Rhea" id="RHEA:22120"/>
        <dbReference type="ChEBI" id="CHEBI:30031"/>
        <dbReference type="ChEBI" id="CHEBI:37565"/>
        <dbReference type="ChEBI" id="CHEBI:43474"/>
        <dbReference type="ChEBI" id="CHEBI:57287"/>
        <dbReference type="ChEBI" id="CHEBI:57292"/>
        <dbReference type="ChEBI" id="CHEBI:58189"/>
        <dbReference type="EC" id="6.2.1.4"/>
    </reaction>
</comment>
<dbReference type="InterPro" id="IPR017866">
    <property type="entry name" value="Succ-CoA_synthase_bsu_CS"/>
</dbReference>
<dbReference type="NCBIfam" id="TIGR01016">
    <property type="entry name" value="sucCoAbeta"/>
    <property type="match status" value="1"/>
</dbReference>
<dbReference type="GO" id="GO:0006104">
    <property type="term" value="P:succinyl-CoA metabolic process"/>
    <property type="evidence" value="ECO:0007669"/>
    <property type="project" value="TreeGrafter"/>
</dbReference>
<dbReference type="FunFam" id="3.30.470.20:FF:000002">
    <property type="entry name" value="Succinate--CoA ligase [ADP-forming] subunit beta"/>
    <property type="match status" value="1"/>
</dbReference>
<feature type="non-terminal residue" evidence="17">
    <location>
        <position position="637"/>
    </location>
</feature>
<dbReference type="HAMAP" id="MF_03220">
    <property type="entry name" value="Succ_CoA_betaA_euk"/>
    <property type="match status" value="1"/>
</dbReference>
<keyword evidence="3" id="KW-0816">Tricarboxylic acid cycle</keyword>
<dbReference type="GO" id="GO:0046872">
    <property type="term" value="F:metal ion binding"/>
    <property type="evidence" value="ECO:0007669"/>
    <property type="project" value="UniProtKB-KW"/>
</dbReference>
<dbReference type="EC" id="6.2.1.-" evidence="14"/>
<evidence type="ECO:0000256" key="4">
    <source>
        <dbReference type="ARBA" id="ARBA00022598"/>
    </source>
</evidence>
<dbReference type="HAMAP" id="MF_00558">
    <property type="entry name" value="Succ_CoA_beta"/>
    <property type="match status" value="1"/>
</dbReference>
<feature type="domain" description="ATP-grasp fold succinyl-CoA synthetase-type" evidence="16">
    <location>
        <begin position="224"/>
        <end position="435"/>
    </location>
</feature>
<keyword evidence="10" id="KW-0496">Mitochondrion</keyword>
<dbReference type="SUPFAM" id="SSF52210">
    <property type="entry name" value="Succinyl-CoA synthetase domains"/>
    <property type="match status" value="1"/>
</dbReference>
<dbReference type="Gene3D" id="3.40.50.261">
    <property type="entry name" value="Succinyl-CoA synthetase domains"/>
    <property type="match status" value="1"/>
</dbReference>
<name>A0A7R8W947_9CRUS</name>
<dbReference type="InterPro" id="IPR013650">
    <property type="entry name" value="ATP-grasp_succ-CoA_synth-type"/>
</dbReference>
<feature type="domain" description="ATP-citrate synthase/succinyl-CoA ligase C-terminal" evidence="15">
    <location>
        <begin position="495"/>
        <end position="615"/>
    </location>
</feature>
<dbReference type="GO" id="GO:0004775">
    <property type="term" value="F:succinate-CoA ligase (ADP-forming) activity"/>
    <property type="evidence" value="ECO:0007669"/>
    <property type="project" value="TreeGrafter"/>
</dbReference>
<dbReference type="NCBIfam" id="NF001913">
    <property type="entry name" value="PRK00696.1"/>
    <property type="match status" value="1"/>
</dbReference>
<comment type="cofactor">
    <cofactor evidence="1">
        <name>Mg(2+)</name>
        <dbReference type="ChEBI" id="CHEBI:18420"/>
    </cofactor>
</comment>
<evidence type="ECO:0000256" key="2">
    <source>
        <dbReference type="ARBA" id="ARBA00005064"/>
    </source>
</evidence>
<evidence type="ECO:0000256" key="9">
    <source>
        <dbReference type="ARBA" id="ARBA00022946"/>
    </source>
</evidence>
<dbReference type="UniPathway" id="UPA00223">
    <property type="reaction ID" value="UER00999"/>
</dbReference>
<dbReference type="Gene3D" id="3.30.1490.20">
    <property type="entry name" value="ATP-grasp fold, A domain"/>
    <property type="match status" value="1"/>
</dbReference>
<dbReference type="PROSITE" id="PS01217">
    <property type="entry name" value="SUCCINYL_COA_LIG_3"/>
    <property type="match status" value="1"/>
</dbReference>
<evidence type="ECO:0000256" key="8">
    <source>
        <dbReference type="ARBA" id="ARBA00022842"/>
    </source>
</evidence>
<evidence type="ECO:0000256" key="6">
    <source>
        <dbReference type="ARBA" id="ARBA00022741"/>
    </source>
</evidence>
<evidence type="ECO:0000256" key="14">
    <source>
        <dbReference type="RuleBase" id="RU361258"/>
    </source>
</evidence>
<dbReference type="SUPFAM" id="SSF56059">
    <property type="entry name" value="Glutathione synthetase ATP-binding domain-like"/>
    <property type="match status" value="1"/>
</dbReference>
<sequence length="637" mass="70446">WRDTLAQERRLQIDELLQYFVVNWLGWEDPVSGMQHPAAVSPPTHWSVRGRTLEGLGRTDNSCEGFHRKLNLQLTNKGPLSVYKVVQGLQKIQTETTAKLELMDAGQGPELQRRRPVYEMVNARILTILNNRPQNPTNNEWITFLRQNQSAVCGLQTETDATLHVGTHNRWHGYPEPFPHVITPSLSASARTTRALSDNKMAALVSAQEVPSHGAGQNQRRNLNVHENISFSLMQKCGIPVAKFGVASTVDEAYQVAKNLEEELGCQDFVVKAQVLTGGRGKGRWKSGAKGGVKLVLTPEEVKGAASKMLGQTLVTKQTGERGIPCNQVLICERKYQRNELFFCIMMERAFHGPVIIYSPYGGMNIEEVAQEHPDEIHKLPVDLDKGLPMEQAMEIAERLGIGELKRAAAADVFVRLFDMFRQYDLVLVEINPFAEDNRGNWFCLDAKLRFDDNAEYRQPEVFANRDFTQEDPKEVEASHYGLNYISLDGSIGCLVNGAGLAMATMDIIKLHGGEPANFLDVGGGATAAQVTEAFKIITSDSKVQAILVNIFGGIMRCDVIAEGIIEAAQELHLKIPIVVRLQGTNVEDAKALMASSGLRILACDNLDEAAHMVVKLSDIVGIAKAAMIDVKFELPI</sequence>
<dbReference type="EMBL" id="OB661084">
    <property type="protein sequence ID" value="CAD7227256.1"/>
    <property type="molecule type" value="Genomic_DNA"/>
</dbReference>
<keyword evidence="8" id="KW-0460">Magnesium</keyword>
<evidence type="ECO:0000259" key="15">
    <source>
        <dbReference type="Pfam" id="PF00549"/>
    </source>
</evidence>
<dbReference type="PANTHER" id="PTHR11815:SF1">
    <property type="entry name" value="SUCCINATE--COA LIGASE [ADP-FORMING] SUBUNIT BETA, MITOCHONDRIAL"/>
    <property type="match status" value="1"/>
</dbReference>
<evidence type="ECO:0000259" key="16">
    <source>
        <dbReference type="Pfam" id="PF08442"/>
    </source>
</evidence>
<dbReference type="PANTHER" id="PTHR11815">
    <property type="entry name" value="SUCCINYL-COA SYNTHETASE BETA CHAIN"/>
    <property type="match status" value="1"/>
</dbReference>
<keyword evidence="7" id="KW-0067">ATP-binding</keyword>
<dbReference type="FunFam" id="3.30.1490.20:FF:000004">
    <property type="entry name" value="Succinate--CoA ligase [ADP-forming] subunit beta, mitochondrial"/>
    <property type="match status" value="1"/>
</dbReference>